<gene>
    <name evidence="2" type="ORF">MW290_07895</name>
</gene>
<dbReference type="InterPro" id="IPR052358">
    <property type="entry name" value="Aro_Compnd_Degr_Hydrolases"/>
</dbReference>
<feature type="domain" description="Amidohydrolase-related" evidence="1">
    <location>
        <begin position="12"/>
        <end position="278"/>
    </location>
</feature>
<keyword evidence="3" id="KW-1185">Reference proteome</keyword>
<reference evidence="2" key="1">
    <citation type="submission" date="2022-05" db="EMBL/GenBank/DDBJ databases">
        <title>An RpoN-dependent PEP-CTERM gene is involved in floc formation of an Aquincola tertiaricarbonis strain.</title>
        <authorList>
            <person name="Qiu D."/>
            <person name="Xia M."/>
        </authorList>
    </citation>
    <scope>NUCLEOTIDE SEQUENCE</scope>
    <source>
        <strain evidence="2">RN12</strain>
    </source>
</reference>
<evidence type="ECO:0000259" key="1">
    <source>
        <dbReference type="Pfam" id="PF04909"/>
    </source>
</evidence>
<dbReference type="Gene3D" id="3.20.20.140">
    <property type="entry name" value="Metal-dependent hydrolases"/>
    <property type="match status" value="1"/>
</dbReference>
<proteinExistence type="predicted"/>
<name>A0ABY4S2G4_AQUTE</name>
<protein>
    <submittedName>
        <fullName evidence="2">Amidohydrolase family protein</fullName>
    </submittedName>
</protein>
<dbReference type="EMBL" id="CP097635">
    <property type="protein sequence ID" value="URI05868.1"/>
    <property type="molecule type" value="Genomic_DNA"/>
</dbReference>
<dbReference type="Pfam" id="PF04909">
    <property type="entry name" value="Amidohydro_2"/>
    <property type="match status" value="1"/>
</dbReference>
<dbReference type="Proteomes" id="UP001056201">
    <property type="component" value="Chromosome 1"/>
</dbReference>
<organism evidence="2 3">
    <name type="scientific">Aquincola tertiaricarbonis</name>
    <dbReference type="NCBI Taxonomy" id="391953"/>
    <lineage>
        <taxon>Bacteria</taxon>
        <taxon>Pseudomonadati</taxon>
        <taxon>Pseudomonadota</taxon>
        <taxon>Betaproteobacteria</taxon>
        <taxon>Burkholderiales</taxon>
        <taxon>Sphaerotilaceae</taxon>
        <taxon>Aquincola</taxon>
    </lineage>
</organism>
<dbReference type="InterPro" id="IPR006680">
    <property type="entry name" value="Amidohydro-rel"/>
</dbReference>
<sequence length="295" mass="32244">MHTADSAPTFGIDSHAHVFTRQLAIQDPRRAPQGYDATPADYLATLHAHGLDGGVLVQPSFLGTDNGYLLAALQAHPRQLRGVAVVAPGIHLDELLHMQRAGVVGIRLNLIDLPAPDFAAPDWRHLLAALAQLRWHVEVHQHAARLAPVLDPLLAAGLDVVVDHFGRPDPRLGVQDPGFQHLLALAGTGRVWVKLSGAYRNGGRDGRSGGEAIAEAAMPLLLTRFGPQRLLWGSDWPHTLFESSIHFQAQRRLLDTWLPEPADRQAVLLHTPARLFRFDSARAHHGTSATQRRPS</sequence>
<dbReference type="SUPFAM" id="SSF51556">
    <property type="entry name" value="Metallo-dependent hydrolases"/>
    <property type="match status" value="1"/>
</dbReference>
<dbReference type="PANTHER" id="PTHR35563">
    <property type="entry name" value="BARREL METAL-DEPENDENT HYDROLASE, PUTATIVE (AFU_ORTHOLOGUE AFUA_1G16240)-RELATED"/>
    <property type="match status" value="1"/>
</dbReference>
<dbReference type="InterPro" id="IPR032466">
    <property type="entry name" value="Metal_Hydrolase"/>
</dbReference>
<dbReference type="PANTHER" id="PTHR35563:SF2">
    <property type="entry name" value="BARREL METAL-DEPENDENT HYDROLASE, PUTATIVE (AFU_ORTHOLOGUE AFUA_1G16240)-RELATED"/>
    <property type="match status" value="1"/>
</dbReference>
<evidence type="ECO:0000313" key="3">
    <source>
        <dbReference type="Proteomes" id="UP001056201"/>
    </source>
</evidence>
<evidence type="ECO:0000313" key="2">
    <source>
        <dbReference type="EMBL" id="URI05868.1"/>
    </source>
</evidence>
<dbReference type="RefSeq" id="WP_250194133.1">
    <property type="nucleotide sequence ID" value="NZ_CP097635.1"/>
</dbReference>
<accession>A0ABY4S2G4</accession>